<dbReference type="Proteomes" id="UP000520814">
    <property type="component" value="Unassembled WGS sequence"/>
</dbReference>
<reference evidence="1 2" key="1">
    <citation type="submission" date="2020-08" db="EMBL/GenBank/DDBJ databases">
        <title>Genomic Encyclopedia of Type Strains, Phase IV (KMG-IV): sequencing the most valuable type-strain genomes for metagenomic binning, comparative biology and taxonomic classification.</title>
        <authorList>
            <person name="Goeker M."/>
        </authorList>
    </citation>
    <scope>NUCLEOTIDE SEQUENCE [LARGE SCALE GENOMIC DNA]</scope>
    <source>
        <strain evidence="1 2">DSM 23562</strain>
    </source>
</reference>
<evidence type="ECO:0000313" key="1">
    <source>
        <dbReference type="EMBL" id="MBB6050273.1"/>
    </source>
</evidence>
<protein>
    <submittedName>
        <fullName evidence="1">Uncharacterized protein</fullName>
    </submittedName>
</protein>
<sequence>MASLLKSRGERGATQEEALAVVMWARGIHEEAAELKALSTRVRRAKTENAAERQVALMLNQALLDGVLSGALAVDVSESGAITFSQA</sequence>
<gene>
    <name evidence="1" type="ORF">HNQ39_002064</name>
</gene>
<dbReference type="EMBL" id="JACHGW010000002">
    <property type="protein sequence ID" value="MBB6050273.1"/>
    <property type="molecule type" value="Genomic_DNA"/>
</dbReference>
<dbReference type="AlphaFoldDB" id="A0A7W9SQD6"/>
<comment type="caution">
    <text evidence="1">The sequence shown here is derived from an EMBL/GenBank/DDBJ whole genome shotgun (WGS) entry which is preliminary data.</text>
</comment>
<name>A0A7W9SQD6_ARMRO</name>
<evidence type="ECO:0000313" key="2">
    <source>
        <dbReference type="Proteomes" id="UP000520814"/>
    </source>
</evidence>
<keyword evidence="2" id="KW-1185">Reference proteome</keyword>
<organism evidence="1 2">
    <name type="scientific">Armatimonas rosea</name>
    <dbReference type="NCBI Taxonomy" id="685828"/>
    <lineage>
        <taxon>Bacteria</taxon>
        <taxon>Bacillati</taxon>
        <taxon>Armatimonadota</taxon>
        <taxon>Armatimonadia</taxon>
        <taxon>Armatimonadales</taxon>
        <taxon>Armatimonadaceae</taxon>
        <taxon>Armatimonas</taxon>
    </lineage>
</organism>
<accession>A0A7W9SQD6</accession>
<proteinExistence type="predicted"/>
<dbReference type="RefSeq" id="WP_184194917.1">
    <property type="nucleotide sequence ID" value="NZ_JACHGW010000002.1"/>
</dbReference>